<dbReference type="PANTHER" id="PTHR30158:SF3">
    <property type="entry name" value="MULTIDRUG EFFLUX PUMP SUBUNIT ACRA-RELATED"/>
    <property type="match status" value="1"/>
</dbReference>
<evidence type="ECO:0000256" key="2">
    <source>
        <dbReference type="ARBA" id="ARBA00009477"/>
    </source>
</evidence>
<evidence type="ECO:0000259" key="4">
    <source>
        <dbReference type="Pfam" id="PF25876"/>
    </source>
</evidence>
<proteinExistence type="inferred from homology"/>
<evidence type="ECO:0000256" key="3">
    <source>
        <dbReference type="SAM" id="Phobius"/>
    </source>
</evidence>
<dbReference type="Pfam" id="PF25944">
    <property type="entry name" value="Beta-barrel_RND"/>
    <property type="match status" value="1"/>
</dbReference>
<evidence type="ECO:0000313" key="8">
    <source>
        <dbReference type="EMBL" id="MBO8453587.1"/>
    </source>
</evidence>
<feature type="domain" description="Multidrug resistance protein MdtA-like beta-barrel" evidence="6">
    <location>
        <begin position="259"/>
        <end position="325"/>
    </location>
</feature>
<gene>
    <name evidence="8" type="ORF">IAC07_02535</name>
</gene>
<dbReference type="InterPro" id="IPR058626">
    <property type="entry name" value="MdtA-like_b-barrel"/>
</dbReference>
<dbReference type="Gene3D" id="2.40.420.20">
    <property type="match status" value="1"/>
</dbReference>
<accession>A0A940DQ60</accession>
<comment type="caution">
    <text evidence="8">The sequence shown here is derived from an EMBL/GenBank/DDBJ whole genome shotgun (WGS) entry which is preliminary data.</text>
</comment>
<dbReference type="Gene3D" id="2.40.30.170">
    <property type="match status" value="1"/>
</dbReference>
<feature type="domain" description="Multidrug resistance protein MdtA-like barrel-sandwich hybrid" evidence="5">
    <location>
        <begin position="89"/>
        <end position="229"/>
    </location>
</feature>
<dbReference type="Pfam" id="PF25967">
    <property type="entry name" value="RND-MFP_C"/>
    <property type="match status" value="1"/>
</dbReference>
<dbReference type="Proteomes" id="UP000771749">
    <property type="component" value="Unassembled WGS sequence"/>
</dbReference>
<name>A0A940DQ60_9BACT</name>
<sequence>MKGSQFLKDTYANVGKGSQYFVVKIKKLDWRHWTAIGIVAAAVAGAIIWLTRPAPAEEVIPVVSTETVTTEDVEIYGEYPGSVTAQQFVEVRARVEGYLEQMLFEEGTYVKKNQVLFIIDPRQYKATVDRAKAMLEKAKAMELKAERDLERIRPLFDQKAASQLDLDNAIASYESAKAEVLMSEADLKQDELALSYTTVRSPISGYISERHADIGTLVGPGGQSLLATIVKSDTVTVEFKMTDLDYQISKARNVNIGQKDSLRKWDPYVTITLADKSVYKYRGLVDFADPQVDSRSGTFSVHADIPNPDRELLPGQFTNVTLLLDVREDAVVVPTKAVEIEKDGSYIFVLRNDNVVERRFIELGPETGNNVVVERGLLPGEQIVTEGFHKLQHGMKARRADQLHVPID</sequence>
<dbReference type="Pfam" id="PF25876">
    <property type="entry name" value="HH_MFP_RND"/>
    <property type="match status" value="1"/>
</dbReference>
<dbReference type="NCBIfam" id="TIGR01730">
    <property type="entry name" value="RND_mfp"/>
    <property type="match status" value="1"/>
</dbReference>
<keyword evidence="3" id="KW-0812">Transmembrane</keyword>
<comment type="similarity">
    <text evidence="2">Belongs to the membrane fusion protein (MFP) (TC 8.A.1) family.</text>
</comment>
<reference evidence="8" key="1">
    <citation type="submission" date="2020-10" db="EMBL/GenBank/DDBJ databases">
        <authorList>
            <person name="Gilroy R."/>
        </authorList>
    </citation>
    <scope>NUCLEOTIDE SEQUENCE</scope>
    <source>
        <strain evidence="8">F1-3629</strain>
    </source>
</reference>
<evidence type="ECO:0000313" key="9">
    <source>
        <dbReference type="Proteomes" id="UP000771749"/>
    </source>
</evidence>
<dbReference type="InterPro" id="IPR006143">
    <property type="entry name" value="RND_pump_MFP"/>
</dbReference>
<dbReference type="InterPro" id="IPR058624">
    <property type="entry name" value="MdtA-like_HH"/>
</dbReference>
<keyword evidence="3" id="KW-0472">Membrane</keyword>
<evidence type="ECO:0000259" key="5">
    <source>
        <dbReference type="Pfam" id="PF25917"/>
    </source>
</evidence>
<organism evidence="8 9">
    <name type="scientific">Candidatus Cryptobacteroides gallistercoris</name>
    <dbReference type="NCBI Taxonomy" id="2840765"/>
    <lineage>
        <taxon>Bacteria</taxon>
        <taxon>Pseudomonadati</taxon>
        <taxon>Bacteroidota</taxon>
        <taxon>Bacteroidia</taxon>
        <taxon>Bacteroidales</taxon>
        <taxon>Candidatus Cryptobacteroides</taxon>
    </lineage>
</organism>
<dbReference type="GO" id="GO:0015562">
    <property type="term" value="F:efflux transmembrane transporter activity"/>
    <property type="evidence" value="ECO:0007669"/>
    <property type="project" value="InterPro"/>
</dbReference>
<keyword evidence="3" id="KW-1133">Transmembrane helix</keyword>
<evidence type="ECO:0000256" key="1">
    <source>
        <dbReference type="ARBA" id="ARBA00004196"/>
    </source>
</evidence>
<dbReference type="Pfam" id="PF25917">
    <property type="entry name" value="BSH_RND"/>
    <property type="match status" value="1"/>
</dbReference>
<dbReference type="AlphaFoldDB" id="A0A940DQ60"/>
<dbReference type="SUPFAM" id="SSF111369">
    <property type="entry name" value="HlyD-like secretion proteins"/>
    <property type="match status" value="1"/>
</dbReference>
<dbReference type="InterPro" id="IPR058627">
    <property type="entry name" value="MdtA-like_C"/>
</dbReference>
<feature type="domain" description="Multidrug resistance protein MdtA-like alpha-helical hairpin" evidence="4">
    <location>
        <begin position="128"/>
        <end position="197"/>
    </location>
</feature>
<feature type="transmembrane region" description="Helical" evidence="3">
    <location>
        <begin position="33"/>
        <end position="51"/>
    </location>
</feature>
<reference evidence="8" key="2">
    <citation type="journal article" date="2021" name="PeerJ">
        <title>Extensive microbial diversity within the chicken gut microbiome revealed by metagenomics and culture.</title>
        <authorList>
            <person name="Gilroy R."/>
            <person name="Ravi A."/>
            <person name="Getino M."/>
            <person name="Pursley I."/>
            <person name="Horton D.L."/>
            <person name="Alikhan N.F."/>
            <person name="Baker D."/>
            <person name="Gharbi K."/>
            <person name="Hall N."/>
            <person name="Watson M."/>
            <person name="Adriaenssens E.M."/>
            <person name="Foster-Nyarko E."/>
            <person name="Jarju S."/>
            <person name="Secka A."/>
            <person name="Antonio M."/>
            <person name="Oren A."/>
            <person name="Chaudhuri R.R."/>
            <person name="La Ragione R."/>
            <person name="Hildebrand F."/>
            <person name="Pallen M.J."/>
        </authorList>
    </citation>
    <scope>NUCLEOTIDE SEQUENCE</scope>
    <source>
        <strain evidence="8">F1-3629</strain>
    </source>
</reference>
<dbReference type="EMBL" id="JADIMJ010000040">
    <property type="protein sequence ID" value="MBO8453587.1"/>
    <property type="molecule type" value="Genomic_DNA"/>
</dbReference>
<dbReference type="GO" id="GO:0030313">
    <property type="term" value="C:cell envelope"/>
    <property type="evidence" value="ECO:0007669"/>
    <property type="project" value="UniProtKB-SubCell"/>
</dbReference>
<protein>
    <submittedName>
        <fullName evidence="8">Efflux RND transporter periplasmic adaptor subunit</fullName>
    </submittedName>
</protein>
<evidence type="ECO:0000259" key="6">
    <source>
        <dbReference type="Pfam" id="PF25944"/>
    </source>
</evidence>
<evidence type="ECO:0000259" key="7">
    <source>
        <dbReference type="Pfam" id="PF25967"/>
    </source>
</evidence>
<dbReference type="Gene3D" id="2.40.50.100">
    <property type="match status" value="1"/>
</dbReference>
<dbReference type="Gene3D" id="1.10.287.470">
    <property type="entry name" value="Helix hairpin bin"/>
    <property type="match status" value="1"/>
</dbReference>
<feature type="domain" description="Multidrug resistance protein MdtA-like C-terminal permuted SH3" evidence="7">
    <location>
        <begin position="329"/>
        <end position="388"/>
    </location>
</feature>
<dbReference type="PANTHER" id="PTHR30158">
    <property type="entry name" value="ACRA/E-RELATED COMPONENT OF DRUG EFFLUX TRANSPORTER"/>
    <property type="match status" value="1"/>
</dbReference>
<dbReference type="GO" id="GO:0005886">
    <property type="term" value="C:plasma membrane"/>
    <property type="evidence" value="ECO:0007669"/>
    <property type="project" value="TreeGrafter"/>
</dbReference>
<dbReference type="GO" id="GO:0046677">
    <property type="term" value="P:response to antibiotic"/>
    <property type="evidence" value="ECO:0007669"/>
    <property type="project" value="TreeGrafter"/>
</dbReference>
<comment type="subcellular location">
    <subcellularLocation>
        <location evidence="1">Cell envelope</location>
    </subcellularLocation>
</comment>
<dbReference type="InterPro" id="IPR058625">
    <property type="entry name" value="MdtA-like_BSH"/>
</dbReference>